<keyword evidence="3" id="KW-1185">Reference proteome</keyword>
<dbReference type="Gene3D" id="2.130.10.10">
    <property type="entry name" value="YVTN repeat-like/Quinoprotein amine dehydrogenase"/>
    <property type="match status" value="2"/>
</dbReference>
<comment type="caution">
    <text evidence="2">The sequence shown here is derived from an EMBL/GenBank/DDBJ whole genome shotgun (WGS) entry which is preliminary data.</text>
</comment>
<dbReference type="RefSeq" id="WP_146311662.1">
    <property type="nucleotide sequence ID" value="NZ_VOHE01000002.1"/>
</dbReference>
<dbReference type="Proteomes" id="UP000315949">
    <property type="component" value="Unassembled WGS sequence"/>
</dbReference>
<proteinExistence type="predicted"/>
<organism evidence="2 3">
    <name type="scientific">Luteimonas wenzhouensis</name>
    <dbReference type="NCBI Taxonomy" id="2599615"/>
    <lineage>
        <taxon>Bacteria</taxon>
        <taxon>Pseudomonadati</taxon>
        <taxon>Pseudomonadota</taxon>
        <taxon>Gammaproteobacteria</taxon>
        <taxon>Lysobacterales</taxon>
        <taxon>Lysobacteraceae</taxon>
        <taxon>Luteimonas</taxon>
    </lineage>
</organism>
<dbReference type="InterPro" id="IPR015943">
    <property type="entry name" value="WD40/YVTN_repeat-like_dom_sf"/>
</dbReference>
<dbReference type="InterPro" id="IPR011045">
    <property type="entry name" value="N2O_reductase_N"/>
</dbReference>
<feature type="signal peptide" evidence="1">
    <location>
        <begin position="1"/>
        <end position="22"/>
    </location>
</feature>
<keyword evidence="1" id="KW-0732">Signal</keyword>
<dbReference type="InterPro" id="IPR051200">
    <property type="entry name" value="Host-pathogen_enzymatic-act"/>
</dbReference>
<dbReference type="AlphaFoldDB" id="A0A5C5U339"/>
<protein>
    <submittedName>
        <fullName evidence="2">Gluconolaconase</fullName>
    </submittedName>
</protein>
<accession>A0A5C5U339</accession>
<dbReference type="PANTHER" id="PTHR47197">
    <property type="entry name" value="PROTEIN NIRF"/>
    <property type="match status" value="1"/>
</dbReference>
<gene>
    <name evidence="2" type="ORF">FQY79_05945</name>
</gene>
<evidence type="ECO:0000256" key="1">
    <source>
        <dbReference type="SAM" id="SignalP"/>
    </source>
</evidence>
<evidence type="ECO:0000313" key="2">
    <source>
        <dbReference type="EMBL" id="TWT20841.1"/>
    </source>
</evidence>
<sequence length="338" mass="35450">MRHPTARLALLLLAFATTNSTAQDLLLVGNKTDDTVWQLSLEDGRRVHELASGAGPHEIAVSPDGRVAVVTDYGQEEPGRSLTLVDVATGTVLRSIDLGGHRRPHGVRFLPDGDVLVTTERSHALLKVDLDAGEVVQAIDVGDGLGHMVALSRDGAIAFVSKIVVGAVVRVDLAEGRVTHERPAGKGAEGIEVAPDGTVWVTNRGEDTVTVHDPDTLEVLATLASEGFPIRVVFTPDGRHALVSNATAATLSVFDVATRAPVATVALKPQGEAFRDTMLGRDALPIGIAVDPAAPRAYVAISGANRIAVVDTAEWKVVDAWETGNEPDALGIVRGGAR</sequence>
<dbReference type="PANTHER" id="PTHR47197:SF3">
    <property type="entry name" value="DIHYDRO-HEME D1 DEHYDROGENASE"/>
    <property type="match status" value="1"/>
</dbReference>
<dbReference type="OrthoDB" id="9776991at2"/>
<dbReference type="SUPFAM" id="SSF50974">
    <property type="entry name" value="Nitrous oxide reductase, N-terminal domain"/>
    <property type="match status" value="1"/>
</dbReference>
<name>A0A5C5U339_9GAMM</name>
<dbReference type="EMBL" id="VOHE01000002">
    <property type="protein sequence ID" value="TWT20841.1"/>
    <property type="molecule type" value="Genomic_DNA"/>
</dbReference>
<reference evidence="2 3" key="1">
    <citation type="submission" date="2019-07" db="EMBL/GenBank/DDBJ databases">
        <title>Luteimonas sp. YD-1 nov., isolated from acidic soil.</title>
        <authorList>
            <person name="Zhou J."/>
        </authorList>
    </citation>
    <scope>NUCLEOTIDE SEQUENCE [LARGE SCALE GENOMIC DNA]</scope>
    <source>
        <strain evidence="2 3">YD-1</strain>
    </source>
</reference>
<feature type="chain" id="PRO_5023139959" evidence="1">
    <location>
        <begin position="23"/>
        <end position="338"/>
    </location>
</feature>
<evidence type="ECO:0000313" key="3">
    <source>
        <dbReference type="Proteomes" id="UP000315949"/>
    </source>
</evidence>